<dbReference type="InterPro" id="IPR000182">
    <property type="entry name" value="GNAT_dom"/>
</dbReference>
<evidence type="ECO:0000313" key="2">
    <source>
        <dbReference type="EMBL" id="WGW13971.1"/>
    </source>
</evidence>
<organism evidence="2 3">
    <name type="scientific">Saxibacter everestensis</name>
    <dbReference type="NCBI Taxonomy" id="2909229"/>
    <lineage>
        <taxon>Bacteria</taxon>
        <taxon>Bacillati</taxon>
        <taxon>Actinomycetota</taxon>
        <taxon>Actinomycetes</taxon>
        <taxon>Micrococcales</taxon>
        <taxon>Brevibacteriaceae</taxon>
        <taxon>Saxibacter</taxon>
    </lineage>
</organism>
<gene>
    <name evidence="2" type="ORF">LWF01_09630</name>
</gene>
<dbReference type="EC" id="2.-.-.-" evidence="2"/>
<dbReference type="EMBL" id="CP090958">
    <property type="protein sequence ID" value="WGW13971.1"/>
    <property type="molecule type" value="Genomic_DNA"/>
</dbReference>
<accession>A0ABY8QYV7</accession>
<dbReference type="InterPro" id="IPR016181">
    <property type="entry name" value="Acyl_CoA_acyltransferase"/>
</dbReference>
<proteinExistence type="predicted"/>
<dbReference type="PANTHER" id="PTHR43415">
    <property type="entry name" value="SPERMIDINE N(1)-ACETYLTRANSFERASE"/>
    <property type="match status" value="1"/>
</dbReference>
<dbReference type="GO" id="GO:0016740">
    <property type="term" value="F:transferase activity"/>
    <property type="evidence" value="ECO:0007669"/>
    <property type="project" value="UniProtKB-KW"/>
</dbReference>
<reference evidence="2 3" key="1">
    <citation type="submission" date="2023-05" db="EMBL/GenBank/DDBJ databases">
        <title>Lithophilousrod everest ZFBP1038 complete genpme.</title>
        <authorList>
            <person name="Tian M."/>
        </authorList>
    </citation>
    <scope>NUCLEOTIDE SEQUENCE [LARGE SCALE GENOMIC DNA]</scope>
    <source>
        <strain evidence="2 3">ZFBP1038</strain>
    </source>
</reference>
<sequence length="191" mass="22285">MMTIAQGRSVSLREFDVSDVDTYCDWLLPHQEWHSWDGPYFRKDSAEEVERYRRKLRQRLGSGEQFEHDGCLSRAVITPAGQPDRLVGTVSWHWESEETNWRRMGISIFDPALRGQGMGSDALELWTSYLFRRSDIVRLDFSTWSGNHGMLGVGRRLGFVEEARFRKARVVNGLHFDSVVFGVLREEWQSR</sequence>
<keyword evidence="2" id="KW-0808">Transferase</keyword>
<evidence type="ECO:0000259" key="1">
    <source>
        <dbReference type="PROSITE" id="PS51186"/>
    </source>
</evidence>
<dbReference type="Gene3D" id="3.40.630.30">
    <property type="match status" value="1"/>
</dbReference>
<dbReference type="Proteomes" id="UP001209083">
    <property type="component" value="Chromosome"/>
</dbReference>
<evidence type="ECO:0000313" key="3">
    <source>
        <dbReference type="Proteomes" id="UP001209083"/>
    </source>
</evidence>
<dbReference type="PANTHER" id="PTHR43415:SF4">
    <property type="entry name" value="N-ACETYLTRANSFERASE DOMAIN-CONTAINING PROTEIN"/>
    <property type="match status" value="1"/>
</dbReference>
<dbReference type="RefSeq" id="WP_349640795.1">
    <property type="nucleotide sequence ID" value="NZ_CP090958.1"/>
</dbReference>
<dbReference type="PROSITE" id="PS51186">
    <property type="entry name" value="GNAT"/>
    <property type="match status" value="1"/>
</dbReference>
<dbReference type="SUPFAM" id="SSF55729">
    <property type="entry name" value="Acyl-CoA N-acyltransferases (Nat)"/>
    <property type="match status" value="1"/>
</dbReference>
<name>A0ABY8QYV7_9MICO</name>
<feature type="domain" description="N-acetyltransferase" evidence="1">
    <location>
        <begin position="10"/>
        <end position="177"/>
    </location>
</feature>
<keyword evidence="3" id="KW-1185">Reference proteome</keyword>
<dbReference type="Pfam" id="PF13302">
    <property type="entry name" value="Acetyltransf_3"/>
    <property type="match status" value="1"/>
</dbReference>
<protein>
    <submittedName>
        <fullName evidence="2">GNAT family protein</fullName>
        <ecNumber evidence="2">2.-.-.-</ecNumber>
    </submittedName>
</protein>